<dbReference type="GO" id="GO:0004984">
    <property type="term" value="F:olfactory receptor activity"/>
    <property type="evidence" value="ECO:0007669"/>
    <property type="project" value="InterPro"/>
</dbReference>
<dbReference type="InterPro" id="IPR050516">
    <property type="entry name" value="Olfactory_GPCR"/>
</dbReference>
<evidence type="ECO:0000313" key="12">
    <source>
        <dbReference type="EMBL" id="PIN97861.1"/>
    </source>
</evidence>
<feature type="domain" description="G-protein coupled receptors family 1 profile" evidence="11">
    <location>
        <begin position="43"/>
        <end position="101"/>
    </location>
</feature>
<keyword evidence="7 10" id="KW-0472">Membrane</keyword>
<reference evidence="13" key="1">
    <citation type="journal article" date="2017" name="Nat. Commun.">
        <title>The North American bullfrog draft genome provides insight into hormonal regulation of long noncoding RNA.</title>
        <authorList>
            <person name="Hammond S.A."/>
            <person name="Warren R.L."/>
            <person name="Vandervalk B.P."/>
            <person name="Kucuk E."/>
            <person name="Khan H."/>
            <person name="Gibb E.A."/>
            <person name="Pandoh P."/>
            <person name="Kirk H."/>
            <person name="Zhao Y."/>
            <person name="Jones M."/>
            <person name="Mungall A.J."/>
            <person name="Coope R."/>
            <person name="Pleasance S."/>
            <person name="Moore R.A."/>
            <person name="Holt R.A."/>
            <person name="Round J.M."/>
            <person name="Ohora S."/>
            <person name="Walle B.V."/>
            <person name="Veldhoen N."/>
            <person name="Helbing C.C."/>
            <person name="Birol I."/>
        </authorList>
    </citation>
    <scope>NUCLEOTIDE SEQUENCE [LARGE SCALE GENOMIC DNA]</scope>
</reference>
<keyword evidence="8" id="KW-0675">Receptor</keyword>
<keyword evidence="13" id="KW-1185">Reference proteome</keyword>
<dbReference type="AlphaFoldDB" id="A0A2G9P3E0"/>
<dbReference type="EMBL" id="KV922880">
    <property type="protein sequence ID" value="PIN97861.1"/>
    <property type="molecule type" value="Genomic_DNA"/>
</dbReference>
<feature type="transmembrane region" description="Helical" evidence="10">
    <location>
        <begin position="113"/>
        <end position="146"/>
    </location>
</feature>
<keyword evidence="4" id="KW-0552">Olfaction</keyword>
<evidence type="ECO:0000256" key="6">
    <source>
        <dbReference type="ARBA" id="ARBA00023040"/>
    </source>
</evidence>
<dbReference type="OrthoDB" id="9895500at2759"/>
<evidence type="ECO:0000256" key="2">
    <source>
        <dbReference type="ARBA" id="ARBA00022475"/>
    </source>
</evidence>
<dbReference type="PANTHER" id="PTHR26452">
    <property type="entry name" value="OLFACTORY RECEPTOR"/>
    <property type="match status" value="1"/>
</dbReference>
<evidence type="ECO:0000259" key="11">
    <source>
        <dbReference type="PROSITE" id="PS50262"/>
    </source>
</evidence>
<dbReference type="PROSITE" id="PS50262">
    <property type="entry name" value="G_PROTEIN_RECEP_F1_2"/>
    <property type="match status" value="1"/>
</dbReference>
<dbReference type="SUPFAM" id="SSF81321">
    <property type="entry name" value="Family A G protein-coupled receptor-like"/>
    <property type="match status" value="1"/>
</dbReference>
<dbReference type="GO" id="GO:0004930">
    <property type="term" value="F:G protein-coupled receptor activity"/>
    <property type="evidence" value="ECO:0007669"/>
    <property type="project" value="UniProtKB-KW"/>
</dbReference>
<comment type="subcellular location">
    <subcellularLocation>
        <location evidence="1">Cell membrane</location>
        <topology evidence="1">Multi-pass membrane protein</topology>
    </subcellularLocation>
</comment>
<dbReference type="Gene3D" id="1.20.1070.10">
    <property type="entry name" value="Rhodopsin 7-helix transmembrane proteins"/>
    <property type="match status" value="2"/>
</dbReference>
<feature type="transmembrane region" description="Helical" evidence="10">
    <location>
        <begin position="188"/>
        <end position="208"/>
    </location>
</feature>
<evidence type="ECO:0000256" key="8">
    <source>
        <dbReference type="ARBA" id="ARBA00023170"/>
    </source>
</evidence>
<feature type="non-terminal residue" evidence="12">
    <location>
        <position position="230"/>
    </location>
</feature>
<evidence type="ECO:0000313" key="13">
    <source>
        <dbReference type="Proteomes" id="UP000228934"/>
    </source>
</evidence>
<accession>A0A2G9P3E0</accession>
<evidence type="ECO:0000256" key="1">
    <source>
        <dbReference type="ARBA" id="ARBA00004651"/>
    </source>
</evidence>
<feature type="transmembrane region" description="Helical" evidence="10">
    <location>
        <begin position="27"/>
        <end position="54"/>
    </location>
</feature>
<keyword evidence="2" id="KW-1003">Cell membrane</keyword>
<keyword evidence="4" id="KW-0716">Sensory transduction</keyword>
<evidence type="ECO:0000256" key="4">
    <source>
        <dbReference type="ARBA" id="ARBA00022725"/>
    </source>
</evidence>
<dbReference type="Pfam" id="PF00001">
    <property type="entry name" value="7tm_1"/>
    <property type="match status" value="1"/>
</dbReference>
<name>A0A2G9P3E0_AQUCT</name>
<dbReference type="InterPro" id="IPR000276">
    <property type="entry name" value="GPCR_Rhodpsn"/>
</dbReference>
<evidence type="ECO:0000256" key="10">
    <source>
        <dbReference type="SAM" id="Phobius"/>
    </source>
</evidence>
<dbReference type="PRINTS" id="PR00237">
    <property type="entry name" value="GPCRRHODOPSN"/>
</dbReference>
<proteinExistence type="predicted"/>
<keyword evidence="3 10" id="KW-0812">Transmembrane</keyword>
<gene>
    <name evidence="12" type="ORF">AB205_0093870</name>
</gene>
<dbReference type="PRINTS" id="PR00245">
    <property type="entry name" value="OLFACTORYR"/>
</dbReference>
<protein>
    <recommendedName>
        <fullName evidence="11">G-protein coupled receptors family 1 profile domain-containing protein</fullName>
    </recommendedName>
</protein>
<dbReference type="Proteomes" id="UP000228934">
    <property type="component" value="Unassembled WGS sequence"/>
</dbReference>
<dbReference type="InterPro" id="IPR000725">
    <property type="entry name" value="Olfact_rcpt"/>
</dbReference>
<keyword evidence="6" id="KW-0297">G-protein coupled receptor</keyword>
<dbReference type="GO" id="GO:0005886">
    <property type="term" value="C:plasma membrane"/>
    <property type="evidence" value="ECO:0007669"/>
    <property type="project" value="UniProtKB-SubCell"/>
</dbReference>
<feature type="transmembrane region" description="Helical" evidence="10">
    <location>
        <begin position="158"/>
        <end position="182"/>
    </location>
</feature>
<evidence type="ECO:0000256" key="7">
    <source>
        <dbReference type="ARBA" id="ARBA00023136"/>
    </source>
</evidence>
<organism evidence="12 13">
    <name type="scientific">Aquarana catesbeiana</name>
    <name type="common">American bullfrog</name>
    <name type="synonym">Rana catesbeiana</name>
    <dbReference type="NCBI Taxonomy" id="8400"/>
    <lineage>
        <taxon>Eukaryota</taxon>
        <taxon>Metazoa</taxon>
        <taxon>Chordata</taxon>
        <taxon>Craniata</taxon>
        <taxon>Vertebrata</taxon>
        <taxon>Euteleostomi</taxon>
        <taxon>Amphibia</taxon>
        <taxon>Batrachia</taxon>
        <taxon>Anura</taxon>
        <taxon>Neobatrachia</taxon>
        <taxon>Ranoidea</taxon>
        <taxon>Ranidae</taxon>
        <taxon>Aquarana</taxon>
    </lineage>
</organism>
<keyword evidence="5 10" id="KW-1133">Transmembrane helix</keyword>
<evidence type="ECO:0000256" key="3">
    <source>
        <dbReference type="ARBA" id="ARBA00022692"/>
    </source>
</evidence>
<dbReference type="Pfam" id="PF13853">
    <property type="entry name" value="7tm_4"/>
    <property type="match status" value="1"/>
</dbReference>
<evidence type="ECO:0000256" key="5">
    <source>
        <dbReference type="ARBA" id="ARBA00022989"/>
    </source>
</evidence>
<evidence type="ECO:0000256" key="9">
    <source>
        <dbReference type="ARBA" id="ARBA00023224"/>
    </source>
</evidence>
<sequence length="230" mass="25552">MNGQLTNSSSNTGFHILAFLTSENGRFLLLAVILLVYLIILIGNVLILTLVCLVPQLHTSMYFFLSNLSVLDNLYVSTTLPKLLYITNTGIKDVDNFFCDLKALITVSSSDTYFLRAFILVDGSCIGAIPMLLILTSYACIISTILKIKSSVGRKKTFSSCTSHIIIVVVYYGSALCLYMQYSLQQDKVFAVMFVTLVPMLNPILYSLRNKDIIRAIQRTVSGMRTMPVA</sequence>
<keyword evidence="9" id="KW-0807">Transducer</keyword>
<dbReference type="InterPro" id="IPR017452">
    <property type="entry name" value="GPCR_Rhodpsn_7TM"/>
</dbReference>